<sequence>MMEKFIGQEVEFERKKKIEEEAKCLRDKKWPEEHPFKYTIFGSRSVSAETLQHYTLNRPFIKTAFRQMLPYYLIPISILLVILLVDFNWFWHNGRRMYDKYFKTEAAEEEENEKINGENINQSKILPFEDDNELFVAVNEKADECSIVGKKKKKKIGFRERRIIHYEDRLRAYSSPDKIFRYFATIKLINEDGTFDIFMTPEDFVRSLTPGVMQPRKYGLDKYKIINTNEVKNLN</sequence>
<organism evidence="1 2">
    <name type="scientific">Meloidogyne enterolobii</name>
    <name type="common">Root-knot nematode worm</name>
    <name type="synonym">Meloidogyne mayaguensis</name>
    <dbReference type="NCBI Taxonomy" id="390850"/>
    <lineage>
        <taxon>Eukaryota</taxon>
        <taxon>Metazoa</taxon>
        <taxon>Ecdysozoa</taxon>
        <taxon>Nematoda</taxon>
        <taxon>Chromadorea</taxon>
        <taxon>Rhabditida</taxon>
        <taxon>Tylenchina</taxon>
        <taxon>Tylenchomorpha</taxon>
        <taxon>Tylenchoidea</taxon>
        <taxon>Meloidogynidae</taxon>
        <taxon>Meloidogyninae</taxon>
        <taxon>Meloidogyne</taxon>
    </lineage>
</organism>
<dbReference type="EMBL" id="CAVMJV010000045">
    <property type="protein sequence ID" value="CAK5081776.1"/>
    <property type="molecule type" value="Genomic_DNA"/>
</dbReference>
<proteinExistence type="predicted"/>
<accession>A0ACB0ZS82</accession>
<evidence type="ECO:0000313" key="1">
    <source>
        <dbReference type="EMBL" id="CAK5081776.1"/>
    </source>
</evidence>
<reference evidence="1" key="1">
    <citation type="submission" date="2023-11" db="EMBL/GenBank/DDBJ databases">
        <authorList>
            <person name="Poullet M."/>
        </authorList>
    </citation>
    <scope>NUCLEOTIDE SEQUENCE</scope>
    <source>
        <strain evidence="1">E1834</strain>
    </source>
</reference>
<protein>
    <submittedName>
        <fullName evidence="1">Uncharacterized protein</fullName>
    </submittedName>
</protein>
<evidence type="ECO:0000313" key="2">
    <source>
        <dbReference type="Proteomes" id="UP001497535"/>
    </source>
</evidence>
<gene>
    <name evidence="1" type="ORF">MENTE1834_LOCUS29013</name>
</gene>
<dbReference type="Proteomes" id="UP001497535">
    <property type="component" value="Unassembled WGS sequence"/>
</dbReference>
<name>A0ACB0ZS82_MELEN</name>
<keyword evidence="2" id="KW-1185">Reference proteome</keyword>
<comment type="caution">
    <text evidence="1">The sequence shown here is derived from an EMBL/GenBank/DDBJ whole genome shotgun (WGS) entry which is preliminary data.</text>
</comment>